<sequence>MLQSKHGKLTILLGLLLTAFWLAPVAAHAQSKIGVINMEQAVNDCKQGKRSQAELRRKAAKLEEELKQLNEEVAKLRKDLENTAMLLKPEAKLAKEREFERKARRLNDRRRDAQQEVREAQRDAFAPILRRMQGIIKALGAKGGFALITEARTALYFPQSSDITSEVIAAYDKKYP</sequence>
<evidence type="ECO:0000313" key="6">
    <source>
        <dbReference type="Proteomes" id="UP001366166"/>
    </source>
</evidence>
<dbReference type="SUPFAM" id="SSF111384">
    <property type="entry name" value="OmpH-like"/>
    <property type="match status" value="1"/>
</dbReference>
<feature type="coiled-coil region" evidence="3">
    <location>
        <begin position="45"/>
        <end position="123"/>
    </location>
</feature>
<evidence type="ECO:0000256" key="1">
    <source>
        <dbReference type="ARBA" id="ARBA00009091"/>
    </source>
</evidence>
<proteinExistence type="inferred from homology"/>
<dbReference type="RefSeq" id="WP_338599325.1">
    <property type="nucleotide sequence ID" value="NZ_AP028679.1"/>
</dbReference>
<organism evidence="5 6">
    <name type="scientific">Desulfoferula mesophila</name>
    <dbReference type="NCBI Taxonomy" id="3058419"/>
    <lineage>
        <taxon>Bacteria</taxon>
        <taxon>Pseudomonadati</taxon>
        <taxon>Thermodesulfobacteriota</taxon>
        <taxon>Desulfarculia</taxon>
        <taxon>Desulfarculales</taxon>
        <taxon>Desulfarculaceae</taxon>
        <taxon>Desulfoferula</taxon>
    </lineage>
</organism>
<dbReference type="AlphaFoldDB" id="A0AAU9EDL3"/>
<dbReference type="InterPro" id="IPR024930">
    <property type="entry name" value="Skp_dom_sf"/>
</dbReference>
<dbReference type="EMBL" id="AP028679">
    <property type="protein sequence ID" value="BEQ15218.1"/>
    <property type="molecule type" value="Genomic_DNA"/>
</dbReference>
<keyword evidence="3" id="KW-0175">Coiled coil</keyword>
<reference evidence="6" key="1">
    <citation type="journal article" date="2023" name="Arch. Microbiol.">
        <title>Desulfoferula mesophilus gen. nov. sp. nov., a mesophilic sulfate-reducing bacterium isolated from a brackish lake sediment.</title>
        <authorList>
            <person name="Watanabe T."/>
            <person name="Yabe T."/>
            <person name="Tsuji J.M."/>
            <person name="Fukui M."/>
        </authorList>
    </citation>
    <scope>NUCLEOTIDE SEQUENCE [LARGE SCALE GENOMIC DNA]</scope>
    <source>
        <strain evidence="6">12FAK</strain>
    </source>
</reference>
<keyword evidence="6" id="KW-1185">Reference proteome</keyword>
<feature type="signal peptide" evidence="4">
    <location>
        <begin position="1"/>
        <end position="29"/>
    </location>
</feature>
<dbReference type="Proteomes" id="UP001366166">
    <property type="component" value="Chromosome"/>
</dbReference>
<protein>
    <recommendedName>
        <fullName evidence="7">OmpH family outer membrane protein</fullName>
    </recommendedName>
</protein>
<dbReference type="KEGG" id="dmp:FAK_22840"/>
<dbReference type="InterPro" id="IPR005632">
    <property type="entry name" value="Chaperone_Skp"/>
</dbReference>
<evidence type="ECO:0000256" key="3">
    <source>
        <dbReference type="SAM" id="Coils"/>
    </source>
</evidence>
<dbReference type="PANTHER" id="PTHR35089">
    <property type="entry name" value="CHAPERONE PROTEIN SKP"/>
    <property type="match status" value="1"/>
</dbReference>
<dbReference type="PANTHER" id="PTHR35089:SF1">
    <property type="entry name" value="CHAPERONE PROTEIN SKP"/>
    <property type="match status" value="1"/>
</dbReference>
<dbReference type="GO" id="GO:0005829">
    <property type="term" value="C:cytosol"/>
    <property type="evidence" value="ECO:0007669"/>
    <property type="project" value="TreeGrafter"/>
</dbReference>
<keyword evidence="2 4" id="KW-0732">Signal</keyword>
<accession>A0AAU9EDL3</accession>
<evidence type="ECO:0000313" key="5">
    <source>
        <dbReference type="EMBL" id="BEQ15218.1"/>
    </source>
</evidence>
<feature type="chain" id="PRO_5043325317" description="OmpH family outer membrane protein" evidence="4">
    <location>
        <begin position="30"/>
        <end position="176"/>
    </location>
</feature>
<evidence type="ECO:0000256" key="2">
    <source>
        <dbReference type="ARBA" id="ARBA00022729"/>
    </source>
</evidence>
<name>A0AAU9EDL3_9BACT</name>
<evidence type="ECO:0000256" key="4">
    <source>
        <dbReference type="SAM" id="SignalP"/>
    </source>
</evidence>
<evidence type="ECO:0008006" key="7">
    <source>
        <dbReference type="Google" id="ProtNLM"/>
    </source>
</evidence>
<dbReference type="Pfam" id="PF03938">
    <property type="entry name" value="OmpH"/>
    <property type="match status" value="1"/>
</dbReference>
<dbReference type="SMART" id="SM00935">
    <property type="entry name" value="OmpH"/>
    <property type="match status" value="1"/>
</dbReference>
<gene>
    <name evidence="5" type="ORF">FAK_22840</name>
</gene>
<dbReference type="Gene3D" id="3.30.910.20">
    <property type="entry name" value="Skp domain"/>
    <property type="match status" value="1"/>
</dbReference>
<comment type="similarity">
    <text evidence="1">Belongs to the Skp family.</text>
</comment>
<dbReference type="GO" id="GO:0050821">
    <property type="term" value="P:protein stabilization"/>
    <property type="evidence" value="ECO:0007669"/>
    <property type="project" value="TreeGrafter"/>
</dbReference>
<dbReference type="GO" id="GO:0051082">
    <property type="term" value="F:unfolded protein binding"/>
    <property type="evidence" value="ECO:0007669"/>
    <property type="project" value="InterPro"/>
</dbReference>